<dbReference type="PANTHER" id="PTHR22981">
    <property type="entry name" value="3-HYDROXYISOBUTYRATE DEHYDROGENASE-RELATED"/>
    <property type="match status" value="1"/>
</dbReference>
<dbReference type="InterPro" id="IPR029154">
    <property type="entry name" value="HIBADH-like_NADP-bd"/>
</dbReference>
<keyword evidence="1" id="KW-0560">Oxidoreductase</keyword>
<dbReference type="PANTHER" id="PTHR22981:SF7">
    <property type="entry name" value="3-HYDROXYISOBUTYRATE DEHYDROGENASE, MITOCHONDRIAL"/>
    <property type="match status" value="1"/>
</dbReference>
<evidence type="ECO:0008006" key="6">
    <source>
        <dbReference type="Google" id="ProtNLM"/>
    </source>
</evidence>
<dbReference type="GO" id="GO:0051287">
    <property type="term" value="F:NAD binding"/>
    <property type="evidence" value="ECO:0007669"/>
    <property type="project" value="InterPro"/>
</dbReference>
<gene>
    <name evidence="5" type="ORF">METZ01_LOCUS53498</name>
</gene>
<dbReference type="Gene3D" id="1.10.1040.10">
    <property type="entry name" value="N-(1-d-carboxylethyl)-l-norvaline Dehydrogenase, domain 2"/>
    <property type="match status" value="1"/>
</dbReference>
<dbReference type="InterPro" id="IPR013328">
    <property type="entry name" value="6PGD_dom2"/>
</dbReference>
<reference evidence="5" key="1">
    <citation type="submission" date="2018-05" db="EMBL/GenBank/DDBJ databases">
        <authorList>
            <person name="Lanie J.A."/>
            <person name="Ng W.-L."/>
            <person name="Kazmierczak K.M."/>
            <person name="Andrzejewski T.M."/>
            <person name="Davidsen T.M."/>
            <person name="Wayne K.J."/>
            <person name="Tettelin H."/>
            <person name="Glass J.I."/>
            <person name="Rusch D."/>
            <person name="Podicherti R."/>
            <person name="Tsui H.-C.T."/>
            <person name="Winkler M.E."/>
        </authorList>
    </citation>
    <scope>NUCLEOTIDE SEQUENCE</scope>
</reference>
<protein>
    <recommendedName>
        <fullName evidence="6">6-phosphogluconate dehydrogenase NADP-binding domain-containing protein</fullName>
    </recommendedName>
</protein>
<dbReference type="Pfam" id="PF03446">
    <property type="entry name" value="NAD_binding_2"/>
    <property type="match status" value="1"/>
</dbReference>
<organism evidence="5">
    <name type="scientific">marine metagenome</name>
    <dbReference type="NCBI Taxonomy" id="408172"/>
    <lineage>
        <taxon>unclassified sequences</taxon>
        <taxon>metagenomes</taxon>
        <taxon>ecological metagenomes</taxon>
    </lineage>
</organism>
<sequence>MTDRIGFIGLGNIGKPIADNIARGGYEMSVYDIAGTSERAPEGAYVSASITEVAERSSVILLCLPSLSAIEAVVAEISQADVADGTVVVNTSTAGPTAAIAAHDRLRVKGIRYADAPISGSVFLAGEGRLAVMFSGESGLFERLKPVFNTFGNNLFNLGVETGHGQRMKVLNNCLIHTAFVITSEALAFGEKGGLDMKTMLDVINVSSGQNFATHHFFPNHVLTETYDSASQIAISRKDIGLFVDEAKTQGCRHVVAEVVSNVITEFDEKSPGVDQTMIYPLTRDRNQVQA</sequence>
<dbReference type="AlphaFoldDB" id="A0A381SAV3"/>
<dbReference type="InterPro" id="IPR015815">
    <property type="entry name" value="HIBADH-related"/>
</dbReference>
<keyword evidence="2" id="KW-0520">NAD</keyword>
<dbReference type="GO" id="GO:0016616">
    <property type="term" value="F:oxidoreductase activity, acting on the CH-OH group of donors, NAD or NADP as acceptor"/>
    <property type="evidence" value="ECO:0007669"/>
    <property type="project" value="TreeGrafter"/>
</dbReference>
<name>A0A381SAV3_9ZZZZ</name>
<dbReference type="Pfam" id="PF14833">
    <property type="entry name" value="NAD_binding_11"/>
    <property type="match status" value="1"/>
</dbReference>
<dbReference type="EMBL" id="UINC01002822">
    <property type="protein sequence ID" value="SVA00644.1"/>
    <property type="molecule type" value="Genomic_DNA"/>
</dbReference>
<dbReference type="InterPro" id="IPR008927">
    <property type="entry name" value="6-PGluconate_DH-like_C_sf"/>
</dbReference>
<evidence type="ECO:0000256" key="2">
    <source>
        <dbReference type="ARBA" id="ARBA00023027"/>
    </source>
</evidence>
<feature type="domain" description="6-phosphogluconate dehydrogenase NADP-binding" evidence="3">
    <location>
        <begin position="4"/>
        <end position="159"/>
    </location>
</feature>
<accession>A0A381SAV3</accession>
<proteinExistence type="predicted"/>
<dbReference type="SUPFAM" id="SSF48179">
    <property type="entry name" value="6-phosphogluconate dehydrogenase C-terminal domain-like"/>
    <property type="match status" value="1"/>
</dbReference>
<dbReference type="SUPFAM" id="SSF51735">
    <property type="entry name" value="NAD(P)-binding Rossmann-fold domains"/>
    <property type="match status" value="1"/>
</dbReference>
<dbReference type="GO" id="GO:0050661">
    <property type="term" value="F:NADP binding"/>
    <property type="evidence" value="ECO:0007669"/>
    <property type="project" value="InterPro"/>
</dbReference>
<evidence type="ECO:0000259" key="3">
    <source>
        <dbReference type="Pfam" id="PF03446"/>
    </source>
</evidence>
<dbReference type="InterPro" id="IPR006115">
    <property type="entry name" value="6PGDH_NADP-bd"/>
</dbReference>
<dbReference type="InterPro" id="IPR036291">
    <property type="entry name" value="NAD(P)-bd_dom_sf"/>
</dbReference>
<evidence type="ECO:0000313" key="5">
    <source>
        <dbReference type="EMBL" id="SVA00644.1"/>
    </source>
</evidence>
<dbReference type="PIRSF" id="PIRSF000103">
    <property type="entry name" value="HIBADH"/>
    <property type="match status" value="1"/>
</dbReference>
<feature type="domain" description="3-hydroxyisobutyrate dehydrogenase-like NAD-binding" evidence="4">
    <location>
        <begin position="163"/>
        <end position="273"/>
    </location>
</feature>
<evidence type="ECO:0000259" key="4">
    <source>
        <dbReference type="Pfam" id="PF14833"/>
    </source>
</evidence>
<dbReference type="Gene3D" id="3.40.50.720">
    <property type="entry name" value="NAD(P)-binding Rossmann-like Domain"/>
    <property type="match status" value="1"/>
</dbReference>
<evidence type="ECO:0000256" key="1">
    <source>
        <dbReference type="ARBA" id="ARBA00023002"/>
    </source>
</evidence>